<keyword evidence="1" id="KW-0812">Transmembrane</keyword>
<gene>
    <name evidence="2" type="ORF">NG895_25470</name>
</gene>
<reference evidence="2" key="1">
    <citation type="submission" date="2022-06" db="EMBL/GenBank/DDBJ databases">
        <title>Aeoliella straminimaris, a novel planctomycete from sediments.</title>
        <authorList>
            <person name="Vitorino I.R."/>
            <person name="Lage O.M."/>
        </authorList>
    </citation>
    <scope>NUCLEOTIDE SEQUENCE</scope>
    <source>
        <strain evidence="2">ICT_H6.2</strain>
    </source>
</reference>
<feature type="transmembrane region" description="Helical" evidence="1">
    <location>
        <begin position="136"/>
        <end position="156"/>
    </location>
</feature>
<protein>
    <submittedName>
        <fullName evidence="2">DUF2254 domain-containing protein</fullName>
    </submittedName>
</protein>
<dbReference type="Proteomes" id="UP001155241">
    <property type="component" value="Unassembled WGS sequence"/>
</dbReference>
<evidence type="ECO:0000313" key="3">
    <source>
        <dbReference type="Proteomes" id="UP001155241"/>
    </source>
</evidence>
<comment type="caution">
    <text evidence="2">The sequence shown here is derived from an EMBL/GenBank/DDBJ whole genome shotgun (WGS) entry which is preliminary data.</text>
</comment>
<sequence>MRTWIVNLWDSFRTGFWFFPTLLILLAAVLAFAVPAIDGYLDPSLPDWMKTTGTTARSTLATLASAMFTVAGVVFSVTVVTLSITSSQFGSRLLRNFLQQSITQVTLGSCLAASIYCLLLLWRVDDVNDDWFVPHLAVLLATVLSLFTLCLVVYFIHRIAYSVQSMNVVTDVAADLNSAIQRIFPKKSDTDSQLQQKRKQLAGRFENNGGHSVTATSEGYLQAVNVEQLTSLADSRQLFIHVTRRPGEFLAAGDTVAYYLEDGDSDAEVDEVQQHVSNCFLFGNQRTPRQDVECAIAELTEIAVRALSPGINDPHTAIASIDRLSGSLCQLTQYNLSSALRIDVGDDETLRVLGTTTSLDAVLRAAFDQIRQYGASSVAVSVRLLEALARIAERAETTPDKAAIRRQADLVLEGCDKQEFCQEDLQDVHQRHETVARLCE</sequence>
<organism evidence="2 3">
    <name type="scientific">Aeoliella straminimaris</name>
    <dbReference type="NCBI Taxonomy" id="2954799"/>
    <lineage>
        <taxon>Bacteria</taxon>
        <taxon>Pseudomonadati</taxon>
        <taxon>Planctomycetota</taxon>
        <taxon>Planctomycetia</taxon>
        <taxon>Pirellulales</taxon>
        <taxon>Lacipirellulaceae</taxon>
        <taxon>Aeoliella</taxon>
    </lineage>
</organism>
<keyword evidence="1" id="KW-1133">Transmembrane helix</keyword>
<evidence type="ECO:0000313" key="2">
    <source>
        <dbReference type="EMBL" id="MCO6047264.1"/>
    </source>
</evidence>
<feature type="transmembrane region" description="Helical" evidence="1">
    <location>
        <begin position="105"/>
        <end position="124"/>
    </location>
</feature>
<feature type="transmembrane region" description="Helical" evidence="1">
    <location>
        <begin position="60"/>
        <end position="84"/>
    </location>
</feature>
<dbReference type="AlphaFoldDB" id="A0A9X2JKS3"/>
<dbReference type="Pfam" id="PF10011">
    <property type="entry name" value="DUF2254"/>
    <property type="match status" value="1"/>
</dbReference>
<keyword evidence="1" id="KW-0472">Membrane</keyword>
<keyword evidence="3" id="KW-1185">Reference proteome</keyword>
<accession>A0A9X2JKS3</accession>
<name>A0A9X2JKS3_9BACT</name>
<dbReference type="RefSeq" id="WP_252855377.1">
    <property type="nucleotide sequence ID" value="NZ_JAMXLR010000091.1"/>
</dbReference>
<evidence type="ECO:0000256" key="1">
    <source>
        <dbReference type="SAM" id="Phobius"/>
    </source>
</evidence>
<dbReference type="InterPro" id="IPR018723">
    <property type="entry name" value="DUF2254_membrane"/>
</dbReference>
<dbReference type="EMBL" id="JAMXLR010000091">
    <property type="protein sequence ID" value="MCO6047264.1"/>
    <property type="molecule type" value="Genomic_DNA"/>
</dbReference>
<proteinExistence type="predicted"/>